<name>A0AAN4VZV6_9BACT</name>
<evidence type="ECO:0000259" key="2">
    <source>
        <dbReference type="PROSITE" id="PS50943"/>
    </source>
</evidence>
<dbReference type="RefSeq" id="WP_338237801.1">
    <property type="nucleotide sequence ID" value="NZ_BQKE01000002.1"/>
</dbReference>
<evidence type="ECO:0000313" key="3">
    <source>
        <dbReference type="EMBL" id="GJM62527.1"/>
    </source>
</evidence>
<dbReference type="PANTHER" id="PTHR36924:SF1">
    <property type="entry name" value="ANTITOXIN HIGA-1"/>
    <property type="match status" value="1"/>
</dbReference>
<dbReference type="PROSITE" id="PS50943">
    <property type="entry name" value="HTH_CROC1"/>
    <property type="match status" value="1"/>
</dbReference>
<keyword evidence="4" id="KW-1185">Reference proteome</keyword>
<proteinExistence type="predicted"/>
<dbReference type="SUPFAM" id="SSF47413">
    <property type="entry name" value="lambda repressor-like DNA-binding domains"/>
    <property type="match status" value="1"/>
</dbReference>
<protein>
    <recommendedName>
        <fullName evidence="2">HTH cro/C1-type domain-containing protein</fullName>
    </recommendedName>
</protein>
<evidence type="ECO:0000256" key="1">
    <source>
        <dbReference type="ARBA" id="ARBA00023125"/>
    </source>
</evidence>
<dbReference type="Pfam" id="PF01381">
    <property type="entry name" value="HTH_3"/>
    <property type="match status" value="1"/>
</dbReference>
<dbReference type="CDD" id="cd00093">
    <property type="entry name" value="HTH_XRE"/>
    <property type="match status" value="1"/>
</dbReference>
<dbReference type="GO" id="GO:0003677">
    <property type="term" value="F:DNA binding"/>
    <property type="evidence" value="ECO:0007669"/>
    <property type="project" value="UniProtKB-KW"/>
</dbReference>
<feature type="domain" description="HTH cro/C1-type" evidence="2">
    <location>
        <begin position="20"/>
        <end position="68"/>
    </location>
</feature>
<reference evidence="3 4" key="1">
    <citation type="submission" date="2021-12" db="EMBL/GenBank/DDBJ databases">
        <title>Genome sequencing of bacteria with rrn-lacking chromosome and rrn-plasmid.</title>
        <authorList>
            <person name="Anda M."/>
            <person name="Iwasaki W."/>
        </authorList>
    </citation>
    <scope>NUCLEOTIDE SEQUENCE [LARGE SCALE GENOMIC DNA]</scope>
    <source>
        <strain evidence="3 4">NBRC 15940</strain>
    </source>
</reference>
<dbReference type="NCBIfam" id="TIGR02607">
    <property type="entry name" value="antidote_HigA"/>
    <property type="match status" value="1"/>
</dbReference>
<dbReference type="AlphaFoldDB" id="A0AAN4VZV6"/>
<evidence type="ECO:0000313" key="4">
    <source>
        <dbReference type="Proteomes" id="UP001310022"/>
    </source>
</evidence>
<dbReference type="Proteomes" id="UP001310022">
    <property type="component" value="Unassembled WGS sequence"/>
</dbReference>
<dbReference type="PANTHER" id="PTHR36924">
    <property type="entry name" value="ANTITOXIN HIGA-1"/>
    <property type="match status" value="1"/>
</dbReference>
<sequence>MTNQKPIHPGAILEEEFLFAKGISVHMLAQATTISRSNIIKLINGSKAMNQEIAGKLALYFNTTSDYWMDLQKSYEAFPEIELPEA</sequence>
<keyword evidence="1" id="KW-0238">DNA-binding</keyword>
<dbReference type="InterPro" id="IPR010982">
    <property type="entry name" value="Lambda_DNA-bd_dom_sf"/>
</dbReference>
<comment type="caution">
    <text evidence="3">The sequence shown here is derived from an EMBL/GenBank/DDBJ whole genome shotgun (WGS) entry which is preliminary data.</text>
</comment>
<dbReference type="Gene3D" id="1.10.260.40">
    <property type="entry name" value="lambda repressor-like DNA-binding domains"/>
    <property type="match status" value="1"/>
</dbReference>
<dbReference type="InterPro" id="IPR001387">
    <property type="entry name" value="Cro/C1-type_HTH"/>
</dbReference>
<accession>A0AAN4VZV6</accession>
<gene>
    <name evidence="3" type="ORF">PEDI_30790</name>
</gene>
<dbReference type="InterPro" id="IPR013430">
    <property type="entry name" value="Toxin_antidote_HigA"/>
</dbReference>
<organism evidence="3 4">
    <name type="scientific">Persicobacter diffluens</name>
    <dbReference type="NCBI Taxonomy" id="981"/>
    <lineage>
        <taxon>Bacteria</taxon>
        <taxon>Pseudomonadati</taxon>
        <taxon>Bacteroidota</taxon>
        <taxon>Cytophagia</taxon>
        <taxon>Cytophagales</taxon>
        <taxon>Persicobacteraceae</taxon>
        <taxon>Persicobacter</taxon>
    </lineage>
</organism>
<dbReference type="EMBL" id="BQKE01000002">
    <property type="protein sequence ID" value="GJM62527.1"/>
    <property type="molecule type" value="Genomic_DNA"/>
</dbReference>